<feature type="compositionally biased region" description="Basic residues" evidence="1">
    <location>
        <begin position="37"/>
        <end position="46"/>
    </location>
</feature>
<feature type="region of interest" description="Disordered" evidence="1">
    <location>
        <begin position="1"/>
        <end position="80"/>
    </location>
</feature>
<feature type="compositionally biased region" description="Polar residues" evidence="1">
    <location>
        <begin position="48"/>
        <end position="74"/>
    </location>
</feature>
<gene>
    <name evidence="2" type="ORF">INT45_011156</name>
</gene>
<dbReference type="EMBL" id="JAEPRB010000001">
    <property type="protein sequence ID" value="KAG2228364.1"/>
    <property type="molecule type" value="Genomic_DNA"/>
</dbReference>
<feature type="region of interest" description="Disordered" evidence="1">
    <location>
        <begin position="99"/>
        <end position="156"/>
    </location>
</feature>
<dbReference type="AlphaFoldDB" id="A0A8H7SF87"/>
<dbReference type="OrthoDB" id="2283838at2759"/>
<sequence length="244" mass="27439">MPSLFSPSSLSPPDKPKSRRWSSAIPLGPPPSSSPEHRKKPQRLSFHKSVSMTNIFESSPLSSHQHNDNNNQLPTKARKMRNRLSSFLTTSPISLKSATSLDKLTEDEESSSIATRKQQGEEEEQQQQQQQPLSPTGTTMAESLRCSSTSTTSSASDDFLATPYEEFYNDQVIHHPTSDNDIIEKENAYVKYTMGLASIVRTELGCIMEQVDEEIEQEWEQSRRILRQSLSLTVVPSSSAFYQK</sequence>
<name>A0A8H7SF87_9FUNG</name>
<keyword evidence="3" id="KW-1185">Reference proteome</keyword>
<evidence type="ECO:0000256" key="1">
    <source>
        <dbReference type="SAM" id="MobiDB-lite"/>
    </source>
</evidence>
<accession>A0A8H7SF87</accession>
<evidence type="ECO:0000313" key="3">
    <source>
        <dbReference type="Proteomes" id="UP000646827"/>
    </source>
</evidence>
<comment type="caution">
    <text evidence="2">The sequence shown here is derived from an EMBL/GenBank/DDBJ whole genome shotgun (WGS) entry which is preliminary data.</text>
</comment>
<evidence type="ECO:0000313" key="2">
    <source>
        <dbReference type="EMBL" id="KAG2228364.1"/>
    </source>
</evidence>
<proteinExistence type="predicted"/>
<dbReference type="Proteomes" id="UP000646827">
    <property type="component" value="Unassembled WGS sequence"/>
</dbReference>
<feature type="compositionally biased region" description="Low complexity" evidence="1">
    <location>
        <begin position="1"/>
        <end position="12"/>
    </location>
</feature>
<organism evidence="2 3">
    <name type="scientific">Circinella minor</name>
    <dbReference type="NCBI Taxonomy" id="1195481"/>
    <lineage>
        <taxon>Eukaryota</taxon>
        <taxon>Fungi</taxon>
        <taxon>Fungi incertae sedis</taxon>
        <taxon>Mucoromycota</taxon>
        <taxon>Mucoromycotina</taxon>
        <taxon>Mucoromycetes</taxon>
        <taxon>Mucorales</taxon>
        <taxon>Lichtheimiaceae</taxon>
        <taxon>Circinella</taxon>
    </lineage>
</organism>
<protein>
    <submittedName>
        <fullName evidence="2">Uncharacterized protein</fullName>
    </submittedName>
</protein>
<feature type="compositionally biased region" description="Polar residues" evidence="1">
    <location>
        <begin position="132"/>
        <end position="141"/>
    </location>
</feature>
<feature type="compositionally biased region" description="Low complexity" evidence="1">
    <location>
        <begin position="147"/>
        <end position="156"/>
    </location>
</feature>
<reference evidence="2 3" key="1">
    <citation type="submission" date="2020-12" db="EMBL/GenBank/DDBJ databases">
        <title>Metabolic potential, ecology and presence of endohyphal bacteria is reflected in genomic diversity of Mucoromycotina.</title>
        <authorList>
            <person name="Muszewska A."/>
            <person name="Okrasinska A."/>
            <person name="Steczkiewicz K."/>
            <person name="Drgas O."/>
            <person name="Orlowska M."/>
            <person name="Perlinska-Lenart U."/>
            <person name="Aleksandrzak-Piekarczyk T."/>
            <person name="Szatraj K."/>
            <person name="Zielenkiewicz U."/>
            <person name="Pilsyk S."/>
            <person name="Malc E."/>
            <person name="Mieczkowski P."/>
            <person name="Kruszewska J.S."/>
            <person name="Biernat P."/>
            <person name="Pawlowska J."/>
        </authorList>
    </citation>
    <scope>NUCLEOTIDE SEQUENCE [LARGE SCALE GENOMIC DNA]</scope>
    <source>
        <strain evidence="2 3">CBS 142.35</strain>
    </source>
</reference>